<gene>
    <name evidence="1" type="primary">orf102</name>
</gene>
<organism evidence="1">
    <name type="scientific">Caulerpa lentillifera</name>
    <dbReference type="NCBI Taxonomy" id="148947"/>
    <lineage>
        <taxon>Eukaryota</taxon>
        <taxon>Viridiplantae</taxon>
        <taxon>Chlorophyta</taxon>
        <taxon>core chlorophytes</taxon>
        <taxon>Ulvophyceae</taxon>
        <taxon>TCBD clade</taxon>
        <taxon>Bryopsidales</taxon>
        <taxon>Halimedineae</taxon>
        <taxon>Caulerpaceae</taxon>
        <taxon>Caulerpa</taxon>
    </lineage>
</organism>
<proteinExistence type="predicted"/>
<evidence type="ECO:0000313" key="1">
    <source>
        <dbReference type="EMBL" id="AST24249.1"/>
    </source>
</evidence>
<dbReference type="EMBL" id="KX761577">
    <property type="protein sequence ID" value="AST24249.1"/>
    <property type="molecule type" value="Genomic_DNA"/>
</dbReference>
<protein>
    <submittedName>
        <fullName evidence="1">Uncharacterized protein</fullName>
    </submittedName>
</protein>
<dbReference type="RefSeq" id="YP_009504774.1">
    <property type="nucleotide sequence ID" value="NC_038217.1"/>
</dbReference>
<accession>A0A2Z2QKP3</accession>
<reference evidence="1" key="1">
    <citation type="journal article" date="2018" name="Gene">
        <title>The complete mitochondrial genome of the Caulerpa lentillifera (Ulvophyceae, Chlorophyta): Sequence, genome content, organization structure and phylogenetic consideration.</title>
        <authorList>
            <person name="Zheng F."/>
            <person name="Liu H."/>
            <person name="Jiang M."/>
            <person name="Xu Z."/>
            <person name="Wang Z."/>
            <person name="Wang C."/>
            <person name="Du F."/>
            <person name="Shen Z."/>
            <person name="Wang B."/>
        </authorList>
    </citation>
    <scope>NUCLEOTIDE SEQUENCE</scope>
</reference>
<keyword evidence="1" id="KW-0496">Mitochondrion</keyword>
<dbReference type="AlphaFoldDB" id="A0A2Z2QKP3"/>
<sequence>MARSVVYLTVMRGTSVEGSMFPAALQGPPPIGHVLLRLFAYIPAPEHSPTLWAGSWPLPFLAQAPAPQGGVVKANCGPIPSSSQPHFVGQQLEPLKRISYAM</sequence>
<dbReference type="GeneID" id="37544033"/>
<name>A0A2Z2QKP3_9CHLO</name>
<geneLocation type="mitochondrion" evidence="1"/>